<reference evidence="2" key="2">
    <citation type="journal article" date="2008" name="Nucleic Acids Res.">
        <title>The rice annotation project database (RAP-DB): 2008 update.</title>
        <authorList>
            <consortium name="The rice annotation project (RAP)"/>
        </authorList>
    </citation>
    <scope>GENOME REANNOTATION</scope>
    <source>
        <strain evidence="2">cv. Nipponbare</strain>
    </source>
</reference>
<organism evidence="1 2">
    <name type="scientific">Oryza sativa subsp. japonica</name>
    <name type="common">Rice</name>
    <dbReference type="NCBI Taxonomy" id="39947"/>
    <lineage>
        <taxon>Eukaryota</taxon>
        <taxon>Viridiplantae</taxon>
        <taxon>Streptophyta</taxon>
        <taxon>Embryophyta</taxon>
        <taxon>Tracheophyta</taxon>
        <taxon>Spermatophyta</taxon>
        <taxon>Magnoliopsida</taxon>
        <taxon>Liliopsida</taxon>
        <taxon>Poales</taxon>
        <taxon>Poaceae</taxon>
        <taxon>BOP clade</taxon>
        <taxon>Oryzoideae</taxon>
        <taxon>Oryzeae</taxon>
        <taxon>Oryzinae</taxon>
        <taxon>Oryza</taxon>
        <taxon>Oryza sativa</taxon>
    </lineage>
</organism>
<reference evidence="2" key="1">
    <citation type="journal article" date="2005" name="Nature">
        <title>The map-based sequence of the rice genome.</title>
        <authorList>
            <consortium name="International rice genome sequencing project (IRGSP)"/>
            <person name="Matsumoto T."/>
            <person name="Wu J."/>
            <person name="Kanamori H."/>
            <person name="Katayose Y."/>
            <person name="Fujisawa M."/>
            <person name="Namiki N."/>
            <person name="Mizuno H."/>
            <person name="Yamamoto K."/>
            <person name="Antonio B.A."/>
            <person name="Baba T."/>
            <person name="Sakata K."/>
            <person name="Nagamura Y."/>
            <person name="Aoki H."/>
            <person name="Arikawa K."/>
            <person name="Arita K."/>
            <person name="Bito T."/>
            <person name="Chiden Y."/>
            <person name="Fujitsuka N."/>
            <person name="Fukunaka R."/>
            <person name="Hamada M."/>
            <person name="Harada C."/>
            <person name="Hayashi A."/>
            <person name="Hijishita S."/>
            <person name="Honda M."/>
            <person name="Hosokawa S."/>
            <person name="Ichikawa Y."/>
            <person name="Idonuma A."/>
            <person name="Iijima M."/>
            <person name="Ikeda M."/>
            <person name="Ikeno M."/>
            <person name="Ito K."/>
            <person name="Ito S."/>
            <person name="Ito T."/>
            <person name="Ito Y."/>
            <person name="Ito Y."/>
            <person name="Iwabuchi A."/>
            <person name="Kamiya K."/>
            <person name="Karasawa W."/>
            <person name="Kurita K."/>
            <person name="Katagiri S."/>
            <person name="Kikuta A."/>
            <person name="Kobayashi H."/>
            <person name="Kobayashi N."/>
            <person name="Machita K."/>
            <person name="Maehara T."/>
            <person name="Masukawa M."/>
            <person name="Mizubayashi T."/>
            <person name="Mukai Y."/>
            <person name="Nagasaki H."/>
            <person name="Nagata Y."/>
            <person name="Naito S."/>
            <person name="Nakashima M."/>
            <person name="Nakama Y."/>
            <person name="Nakamichi Y."/>
            <person name="Nakamura M."/>
            <person name="Meguro A."/>
            <person name="Negishi M."/>
            <person name="Ohta I."/>
            <person name="Ohta T."/>
            <person name="Okamoto M."/>
            <person name="Ono N."/>
            <person name="Saji S."/>
            <person name="Sakaguchi M."/>
            <person name="Sakai K."/>
            <person name="Shibata M."/>
            <person name="Shimokawa T."/>
            <person name="Song J."/>
            <person name="Takazaki Y."/>
            <person name="Terasawa K."/>
            <person name="Tsugane M."/>
            <person name="Tsuji K."/>
            <person name="Ueda S."/>
            <person name="Waki K."/>
            <person name="Yamagata H."/>
            <person name="Yamamoto M."/>
            <person name="Yamamoto S."/>
            <person name="Yamane H."/>
            <person name="Yoshiki S."/>
            <person name="Yoshihara R."/>
            <person name="Yukawa K."/>
            <person name="Zhong H."/>
            <person name="Yano M."/>
            <person name="Yuan Q."/>
            <person name="Ouyang S."/>
            <person name="Liu J."/>
            <person name="Jones K.M."/>
            <person name="Gansberger K."/>
            <person name="Moffat K."/>
            <person name="Hill J."/>
            <person name="Bera J."/>
            <person name="Fadrosh D."/>
            <person name="Jin S."/>
            <person name="Johri S."/>
            <person name="Kim M."/>
            <person name="Overton L."/>
            <person name="Reardon M."/>
            <person name="Tsitrin T."/>
            <person name="Vuong H."/>
            <person name="Weaver B."/>
            <person name="Ciecko A."/>
            <person name="Tallon L."/>
            <person name="Jackson J."/>
            <person name="Pai G."/>
            <person name="Aken S.V."/>
            <person name="Utterback T."/>
            <person name="Reidmuller S."/>
            <person name="Feldblyum T."/>
            <person name="Hsiao J."/>
            <person name="Zismann V."/>
            <person name="Iobst S."/>
            <person name="de Vazeille A.R."/>
            <person name="Buell C.R."/>
            <person name="Ying K."/>
            <person name="Li Y."/>
            <person name="Lu T."/>
            <person name="Huang Y."/>
            <person name="Zhao Q."/>
            <person name="Feng Q."/>
            <person name="Zhang L."/>
            <person name="Zhu J."/>
            <person name="Weng Q."/>
            <person name="Mu J."/>
            <person name="Lu Y."/>
            <person name="Fan D."/>
            <person name="Liu Y."/>
            <person name="Guan J."/>
            <person name="Zhang Y."/>
            <person name="Yu S."/>
            <person name="Liu X."/>
            <person name="Zhang Y."/>
            <person name="Hong G."/>
            <person name="Han B."/>
            <person name="Choisne N."/>
            <person name="Demange N."/>
            <person name="Orjeda G."/>
            <person name="Samain S."/>
            <person name="Cattolico L."/>
            <person name="Pelletier E."/>
            <person name="Couloux A."/>
            <person name="Segurens B."/>
            <person name="Wincker P."/>
            <person name="D'Hont A."/>
            <person name="Scarpelli C."/>
            <person name="Weissenbach J."/>
            <person name="Salanoubat M."/>
            <person name="Quetier F."/>
            <person name="Yu Y."/>
            <person name="Kim H.R."/>
            <person name="Rambo T."/>
            <person name="Currie J."/>
            <person name="Collura K."/>
            <person name="Luo M."/>
            <person name="Yang T."/>
            <person name="Ammiraju J.S.S."/>
            <person name="Engler F."/>
            <person name="Soderlund C."/>
            <person name="Wing R.A."/>
            <person name="Palmer L.E."/>
            <person name="de la Bastide M."/>
            <person name="Spiegel L."/>
            <person name="Nascimento L."/>
            <person name="Zutavern T."/>
            <person name="O'Shaughnessy A."/>
            <person name="Dike S."/>
            <person name="Dedhia N."/>
            <person name="Preston R."/>
            <person name="Balija V."/>
            <person name="McCombie W.R."/>
            <person name="Chow T."/>
            <person name="Chen H."/>
            <person name="Chung M."/>
            <person name="Chen C."/>
            <person name="Shaw J."/>
            <person name="Wu H."/>
            <person name="Hsiao K."/>
            <person name="Chao Y."/>
            <person name="Chu M."/>
            <person name="Cheng C."/>
            <person name="Hour A."/>
            <person name="Lee P."/>
            <person name="Lin S."/>
            <person name="Lin Y."/>
            <person name="Liou J."/>
            <person name="Liu S."/>
            <person name="Hsing Y."/>
            <person name="Raghuvanshi S."/>
            <person name="Mohanty A."/>
            <person name="Bharti A.K."/>
            <person name="Gaur A."/>
            <person name="Gupta V."/>
            <person name="Kumar D."/>
            <person name="Ravi V."/>
            <person name="Vij S."/>
            <person name="Kapur A."/>
            <person name="Khurana P."/>
            <person name="Khurana P."/>
            <person name="Khurana J.P."/>
            <person name="Tyagi A.K."/>
            <person name="Gaikwad K."/>
            <person name="Singh A."/>
            <person name="Dalal V."/>
            <person name="Srivastava S."/>
            <person name="Dixit A."/>
            <person name="Pal A.K."/>
            <person name="Ghazi I.A."/>
            <person name="Yadav M."/>
            <person name="Pandit A."/>
            <person name="Bhargava A."/>
            <person name="Sureshbabu K."/>
            <person name="Batra K."/>
            <person name="Sharma T.R."/>
            <person name="Mohapatra T."/>
            <person name="Singh N.K."/>
            <person name="Messing J."/>
            <person name="Nelson A.B."/>
            <person name="Fuks G."/>
            <person name="Kavchok S."/>
            <person name="Keizer G."/>
            <person name="Linton E."/>
            <person name="Llaca V."/>
            <person name="Song R."/>
            <person name="Tanyolac B."/>
            <person name="Young S."/>
            <person name="Ho-Il K."/>
            <person name="Hahn J.H."/>
            <person name="Sangsakoo G."/>
            <person name="Vanavichit A."/>
            <person name="de Mattos Luiz.A.T."/>
            <person name="Zimmer P.D."/>
            <person name="Malone G."/>
            <person name="Dellagostin O."/>
            <person name="de Oliveira A.C."/>
            <person name="Bevan M."/>
            <person name="Bancroft I."/>
            <person name="Minx P."/>
            <person name="Cordum H."/>
            <person name="Wilson R."/>
            <person name="Cheng Z."/>
            <person name="Jin W."/>
            <person name="Jiang J."/>
            <person name="Leong S.A."/>
            <person name="Iwama H."/>
            <person name="Gojobori T."/>
            <person name="Itoh T."/>
            <person name="Niimura Y."/>
            <person name="Fujii Y."/>
            <person name="Habara T."/>
            <person name="Sakai H."/>
            <person name="Sato Y."/>
            <person name="Wilson G."/>
            <person name="Kumar K."/>
            <person name="McCouch S."/>
            <person name="Juretic N."/>
            <person name="Hoen D."/>
            <person name="Wright S."/>
            <person name="Bruskiewich R."/>
            <person name="Bureau T."/>
            <person name="Miyao A."/>
            <person name="Hirochika H."/>
            <person name="Nishikawa T."/>
            <person name="Kadowaki K."/>
            <person name="Sugiura M."/>
            <person name="Burr B."/>
            <person name="Sasaki T."/>
        </authorList>
    </citation>
    <scope>NUCLEOTIDE SEQUENCE [LARGE SCALE GENOMIC DNA]</scope>
    <source>
        <strain evidence="2">cv. Nipponbare</strain>
    </source>
</reference>
<evidence type="ECO:0000313" key="2">
    <source>
        <dbReference type="Proteomes" id="UP000000763"/>
    </source>
</evidence>
<dbReference type="EMBL" id="AC113335">
    <property type="protein sequence ID" value="AAM08836.1"/>
    <property type="molecule type" value="Genomic_DNA"/>
</dbReference>
<sequence length="103" mass="11019">MKDGEVGGSELAPHLPLLPDPLEIWLLLAPLLKEATVTTGEKVVVAMIEEVATEEAAPNIHVAFPPRGSGLWMGGIYPFRAQGVGLPRPLLAVTTWPPCGMRQ</sequence>
<dbReference type="AlphaFoldDB" id="Q8S5M3"/>
<accession>Q8S5M3</accession>
<dbReference type="Proteomes" id="UP000000763">
    <property type="component" value="Chromosome 10"/>
</dbReference>
<proteinExistence type="predicted"/>
<feature type="non-terminal residue" evidence="1">
    <location>
        <position position="103"/>
    </location>
</feature>
<name>Q8S5M3_ORYSJ</name>
<protein>
    <submittedName>
        <fullName evidence="1">Uncharacterized protein</fullName>
    </submittedName>
</protein>
<evidence type="ECO:0000313" key="1">
    <source>
        <dbReference type="EMBL" id="AAM08836.1"/>
    </source>
</evidence>
<gene>
    <name evidence="1" type="primary">OJ1003C07.16</name>
</gene>